<dbReference type="AlphaFoldDB" id="A0A9Q3JFJ8"/>
<comment type="caution">
    <text evidence="1">The sequence shown here is derived from an EMBL/GenBank/DDBJ whole genome shotgun (WGS) entry which is preliminary data.</text>
</comment>
<protein>
    <submittedName>
        <fullName evidence="1">Uncharacterized protein</fullName>
    </submittedName>
</protein>
<name>A0A9Q3JFJ8_9BASI</name>
<keyword evidence="2" id="KW-1185">Reference proteome</keyword>
<evidence type="ECO:0000313" key="1">
    <source>
        <dbReference type="EMBL" id="MBW0560680.1"/>
    </source>
</evidence>
<reference evidence="1" key="1">
    <citation type="submission" date="2021-03" db="EMBL/GenBank/DDBJ databases">
        <title>Draft genome sequence of rust myrtle Austropuccinia psidii MF-1, a brazilian biotype.</title>
        <authorList>
            <person name="Quecine M.C."/>
            <person name="Pachon D.M.R."/>
            <person name="Bonatelli M.L."/>
            <person name="Correr F.H."/>
            <person name="Franceschini L.M."/>
            <person name="Leite T.F."/>
            <person name="Margarido G.R.A."/>
            <person name="Almeida C.A."/>
            <person name="Ferrarezi J.A."/>
            <person name="Labate C.A."/>
        </authorList>
    </citation>
    <scope>NUCLEOTIDE SEQUENCE</scope>
    <source>
        <strain evidence="1">MF-1</strain>
    </source>
</reference>
<organism evidence="1 2">
    <name type="scientific">Austropuccinia psidii MF-1</name>
    <dbReference type="NCBI Taxonomy" id="1389203"/>
    <lineage>
        <taxon>Eukaryota</taxon>
        <taxon>Fungi</taxon>
        <taxon>Dikarya</taxon>
        <taxon>Basidiomycota</taxon>
        <taxon>Pucciniomycotina</taxon>
        <taxon>Pucciniomycetes</taxon>
        <taxon>Pucciniales</taxon>
        <taxon>Sphaerophragmiaceae</taxon>
        <taxon>Austropuccinia</taxon>
    </lineage>
</organism>
<evidence type="ECO:0000313" key="2">
    <source>
        <dbReference type="Proteomes" id="UP000765509"/>
    </source>
</evidence>
<proteinExistence type="predicted"/>
<dbReference type="EMBL" id="AVOT02069887">
    <property type="protein sequence ID" value="MBW0560680.1"/>
    <property type="molecule type" value="Genomic_DNA"/>
</dbReference>
<dbReference type="Proteomes" id="UP000765509">
    <property type="component" value="Unassembled WGS sequence"/>
</dbReference>
<gene>
    <name evidence="1" type="ORF">O181_100395</name>
</gene>
<accession>A0A9Q3JFJ8</accession>
<sequence length="175" mass="20821">MDKDTDKLFNVCQNIKPQTQWHVSGNTPYLQEDIKPNARLDNKQRTPSKYQYGNRITYLEKEELKQPPEATSCFKFSGVGEYDHMELMDYIDGLSIDVQRQPDSWITAILNTAFKGNASIWYTEMKDIQGRRNWPWWRSQIIQKYINGTGIWQKTLSFGNDRYTVEKDPYYWCLR</sequence>